<dbReference type="VEuPathDB" id="FungiDB:RhiirA1_402899"/>
<reference evidence="2 3" key="2">
    <citation type="submission" date="2017-10" db="EMBL/GenBank/DDBJ databases">
        <title>Extensive intraspecific genome diversity in a model arbuscular mycorrhizal fungus.</title>
        <authorList>
            <person name="Chen E.C.H."/>
            <person name="Morin E."/>
            <person name="Baudet D."/>
            <person name="Noel J."/>
            <person name="Ndikumana S."/>
            <person name="Charron P."/>
            <person name="St-Onge C."/>
            <person name="Giorgi J."/>
            <person name="Grigoriev I.V."/>
            <person name="Roux C."/>
            <person name="Martin F.M."/>
            <person name="Corradi N."/>
        </authorList>
    </citation>
    <scope>NUCLEOTIDE SEQUENCE [LARGE SCALE GENOMIC DNA]</scope>
    <source>
        <strain evidence="2 3">C2</strain>
    </source>
</reference>
<proteinExistence type="predicted"/>
<evidence type="ECO:0000313" key="3">
    <source>
        <dbReference type="Proteomes" id="UP000233469"/>
    </source>
</evidence>
<dbReference type="EMBL" id="LLXL01000120">
    <property type="protein sequence ID" value="PKK77626.1"/>
    <property type="molecule type" value="Genomic_DNA"/>
</dbReference>
<evidence type="ECO:0000256" key="1">
    <source>
        <dbReference type="SAM" id="MobiDB-lite"/>
    </source>
</evidence>
<organism evidence="2 3">
    <name type="scientific">Rhizophagus irregularis</name>
    <dbReference type="NCBI Taxonomy" id="588596"/>
    <lineage>
        <taxon>Eukaryota</taxon>
        <taxon>Fungi</taxon>
        <taxon>Fungi incertae sedis</taxon>
        <taxon>Mucoromycota</taxon>
        <taxon>Glomeromycotina</taxon>
        <taxon>Glomeromycetes</taxon>
        <taxon>Glomerales</taxon>
        <taxon>Glomeraceae</taxon>
        <taxon>Rhizophagus</taxon>
    </lineage>
</organism>
<dbReference type="VEuPathDB" id="FungiDB:FUN_005795"/>
<reference evidence="2 3" key="1">
    <citation type="submission" date="2016-04" db="EMBL/GenBank/DDBJ databases">
        <title>Genome analyses suggest a sexual origin of heterokaryosis in a supposedly ancient asexual fungus.</title>
        <authorList>
            <person name="Ropars J."/>
            <person name="Sedzielewska K."/>
            <person name="Noel J."/>
            <person name="Charron P."/>
            <person name="Farinelli L."/>
            <person name="Marton T."/>
            <person name="Kruger M."/>
            <person name="Pelin A."/>
            <person name="Brachmann A."/>
            <person name="Corradi N."/>
        </authorList>
    </citation>
    <scope>NUCLEOTIDE SEQUENCE [LARGE SCALE GENOMIC DNA]</scope>
    <source>
        <strain evidence="2 3">C2</strain>
    </source>
</reference>
<feature type="compositionally biased region" description="Low complexity" evidence="1">
    <location>
        <begin position="22"/>
        <end position="35"/>
    </location>
</feature>
<evidence type="ECO:0000313" key="2">
    <source>
        <dbReference type="EMBL" id="PKK77626.1"/>
    </source>
</evidence>
<feature type="region of interest" description="Disordered" evidence="1">
    <location>
        <begin position="21"/>
        <end position="78"/>
    </location>
</feature>
<dbReference type="PANTHER" id="PTHR46599:SF3">
    <property type="entry name" value="PIGGYBAC TRANSPOSABLE ELEMENT-DERIVED PROTEIN 4"/>
    <property type="match status" value="1"/>
</dbReference>
<feature type="compositionally biased region" description="Basic and acidic residues" evidence="1">
    <location>
        <begin position="55"/>
        <end position="65"/>
    </location>
</feature>
<protein>
    <submittedName>
        <fullName evidence="2">Uncharacterized protein</fullName>
    </submittedName>
</protein>
<dbReference type="AlphaFoldDB" id="A0A2N1NUQ6"/>
<gene>
    <name evidence="2" type="ORF">RhiirC2_844190</name>
</gene>
<dbReference type="PANTHER" id="PTHR46599">
    <property type="entry name" value="PIGGYBAC TRANSPOSABLE ELEMENT-DERIVED PROTEIN 4"/>
    <property type="match status" value="1"/>
</dbReference>
<name>A0A2N1NUQ6_9GLOM</name>
<comment type="caution">
    <text evidence="2">The sequence shown here is derived from an EMBL/GenBank/DDBJ whole genome shotgun (WGS) entry which is preliminary data.</text>
</comment>
<sequence length="460" mass="53225">MESNEEKYEYIVELSRNISQPNIDNEWDNVNNNNIEEIEEIEKENIRGRKRGRERGRGRGRDKGKGRGSSGDNGREIGHDNEEKQIIQLPAPSFFNILHHFKPLHKFMNMVSNTAIVIYAGIFKLSSIRDYWNKDSRFPEHKITNFMSLLQFEQIKFSKSICIPSSNLSVNEIIARFSERSAHAIRIKNKLTPEGYKILSLCDAEYTYTFIFTSRIQNQPKVQQTLTLSKIGSKVKKIGACGTVRKNSANFPQILKVNEKLNWNTLFGVVVDDGLAILWMDNKTSTNATKVQAIFGSTSKKSLPIPVMIDNYNYFMDGVDIANQLREYYGTQLASNANVSHKEFRTKLVWDLIKAELEEEQQHIHTRSQVDELTNQFKFIQVDSSKKLQLLPDGHLPEWRETRSSCIWCKYLAKKNQEKTSKNPSQLQLYCVKCNLTLCCNNNKKRSCFKNYHTQKENDN</sequence>
<accession>A0A2N1NUQ6</accession>
<dbReference type="Proteomes" id="UP000233469">
    <property type="component" value="Unassembled WGS sequence"/>
</dbReference>